<name>A0A2W1LCX4_9BACL</name>
<gene>
    <name evidence="2" type="ORF">DNH61_05575</name>
</gene>
<feature type="signal peptide" evidence="1">
    <location>
        <begin position="1"/>
        <end position="24"/>
    </location>
</feature>
<keyword evidence="1" id="KW-0732">Signal</keyword>
<organism evidence="2 3">
    <name type="scientific">Paenibacillus sambharensis</name>
    <dbReference type="NCBI Taxonomy" id="1803190"/>
    <lineage>
        <taxon>Bacteria</taxon>
        <taxon>Bacillati</taxon>
        <taxon>Bacillota</taxon>
        <taxon>Bacilli</taxon>
        <taxon>Bacillales</taxon>
        <taxon>Paenibacillaceae</taxon>
        <taxon>Paenibacillus</taxon>
    </lineage>
</organism>
<evidence type="ECO:0000313" key="2">
    <source>
        <dbReference type="EMBL" id="PZD96673.1"/>
    </source>
</evidence>
<dbReference type="AlphaFoldDB" id="A0A2W1LCX4"/>
<feature type="chain" id="PRO_5015838691" evidence="1">
    <location>
        <begin position="25"/>
        <end position="206"/>
    </location>
</feature>
<evidence type="ECO:0000256" key="1">
    <source>
        <dbReference type="SAM" id="SignalP"/>
    </source>
</evidence>
<comment type="caution">
    <text evidence="2">The sequence shown here is derived from an EMBL/GenBank/DDBJ whole genome shotgun (WGS) entry which is preliminary data.</text>
</comment>
<dbReference type="Proteomes" id="UP000249522">
    <property type="component" value="Unassembled WGS sequence"/>
</dbReference>
<accession>A0A2W1LCX4</accession>
<proteinExistence type="predicted"/>
<sequence>MKFRQLAVSFVLAMCLMVPGSISAEDPKTIVSMADPDIKAAIAADFEGYKGSLKHAFDSSVETAINIAKLENGVPYWTVGSDGELNFSGYIFNILAAGKPSGIIFAENSGGQWQISSIKNNLSFATDLAKSRELVGSKAITRLIYDQQYGIYALGVKWENGEQTVLPLKDHPLIGLTQGEQVTITEFNKIVSRLQQEYGKSADNNG</sequence>
<reference evidence="2 3" key="1">
    <citation type="submission" date="2018-06" db="EMBL/GenBank/DDBJ databases">
        <title>Paenibacillus imtechensis sp. nov.</title>
        <authorList>
            <person name="Pinnaka A.K."/>
            <person name="Singh H."/>
            <person name="Kaur M."/>
        </authorList>
    </citation>
    <scope>NUCLEOTIDE SEQUENCE [LARGE SCALE GENOMIC DNA]</scope>
    <source>
        <strain evidence="2 3">SMB1</strain>
    </source>
</reference>
<evidence type="ECO:0000313" key="3">
    <source>
        <dbReference type="Proteomes" id="UP000249522"/>
    </source>
</evidence>
<dbReference type="OrthoDB" id="2628828at2"/>
<protein>
    <submittedName>
        <fullName evidence="2">Uncharacterized protein</fullName>
    </submittedName>
</protein>
<dbReference type="EMBL" id="QKRB01000036">
    <property type="protein sequence ID" value="PZD96673.1"/>
    <property type="molecule type" value="Genomic_DNA"/>
</dbReference>
<keyword evidence="3" id="KW-1185">Reference proteome</keyword>
<dbReference type="RefSeq" id="WP_111145684.1">
    <property type="nucleotide sequence ID" value="NZ_QKRB01000036.1"/>
</dbReference>